<dbReference type="PIRSF" id="PIRSF010631">
    <property type="entry name" value="A-rhamnsds"/>
    <property type="match status" value="1"/>
</dbReference>
<feature type="domain" description="Alpha-L-rhamnosidase concanavalin-like" evidence="4">
    <location>
        <begin position="350"/>
        <end position="444"/>
    </location>
</feature>
<dbReference type="InterPro" id="IPR013737">
    <property type="entry name" value="Bac_rhamnosid_N"/>
</dbReference>
<dbReference type="SUPFAM" id="SSF48208">
    <property type="entry name" value="Six-hairpin glycosidases"/>
    <property type="match status" value="1"/>
</dbReference>
<dbReference type="Gene3D" id="2.60.120.260">
    <property type="entry name" value="Galactose-binding domain-like"/>
    <property type="match status" value="2"/>
</dbReference>
<dbReference type="PATRIC" id="fig|1339315.3.peg.1086"/>
<dbReference type="RefSeq" id="WP_032569601.1">
    <property type="nucleotide sequence ID" value="NZ_JGCY01000221.1"/>
</dbReference>
<dbReference type="InterPro" id="IPR008928">
    <property type="entry name" value="6-hairpin_glycosidase_sf"/>
</dbReference>
<evidence type="ECO:0000256" key="2">
    <source>
        <dbReference type="ARBA" id="ARBA00012652"/>
    </source>
</evidence>
<evidence type="ECO:0000256" key="3">
    <source>
        <dbReference type="ARBA" id="ARBA00022801"/>
    </source>
</evidence>
<evidence type="ECO:0000259" key="5">
    <source>
        <dbReference type="Pfam" id="PF08531"/>
    </source>
</evidence>
<dbReference type="Pfam" id="PF17390">
    <property type="entry name" value="Bac_rhamnosid_C"/>
    <property type="match status" value="1"/>
</dbReference>
<evidence type="ECO:0000259" key="4">
    <source>
        <dbReference type="Pfam" id="PF05592"/>
    </source>
</evidence>
<gene>
    <name evidence="8" type="ORF">M124_0269</name>
</gene>
<dbReference type="InterPro" id="IPR035398">
    <property type="entry name" value="Bac_rhamnosid_C"/>
</dbReference>
<reference evidence="8 9" key="1">
    <citation type="submission" date="2014-02" db="EMBL/GenBank/DDBJ databases">
        <authorList>
            <person name="Sears C."/>
            <person name="Carroll K."/>
            <person name="Sack B.R."/>
            <person name="Qadri F."/>
            <person name="Myers L.L."/>
            <person name="Chung G.-T."/>
            <person name="Escheverria P."/>
            <person name="Fraser C.M."/>
            <person name="Sadzewicz L."/>
            <person name="Shefchek K.A."/>
            <person name="Tallon L."/>
            <person name="Das S.P."/>
            <person name="Daugherty S."/>
            <person name="Mongodin E.F."/>
        </authorList>
    </citation>
    <scope>NUCLEOTIDE SEQUENCE [LARGE SCALE GENOMIC DNA]</scope>
    <source>
        <strain evidence="9">3988T(B)14</strain>
    </source>
</reference>
<dbReference type="InterPro" id="IPR008902">
    <property type="entry name" value="Rhamnosid_concanavalin"/>
</dbReference>
<dbReference type="InterPro" id="IPR012341">
    <property type="entry name" value="6hp_glycosidase-like_sf"/>
</dbReference>
<keyword evidence="3" id="KW-0378">Hydrolase</keyword>
<dbReference type="InterPro" id="IPR035396">
    <property type="entry name" value="Bac_rhamnosid6H"/>
</dbReference>
<dbReference type="Pfam" id="PF08531">
    <property type="entry name" value="Bac_rhamnosid_N"/>
    <property type="match status" value="1"/>
</dbReference>
<feature type="domain" description="Alpha-L-rhamnosidase C-terminal" evidence="7">
    <location>
        <begin position="796"/>
        <end position="872"/>
    </location>
</feature>
<dbReference type="Pfam" id="PF05592">
    <property type="entry name" value="Bac_rhamnosid"/>
    <property type="match status" value="1"/>
</dbReference>
<dbReference type="Gene3D" id="2.60.420.10">
    <property type="entry name" value="Maltose phosphorylase, domain 3"/>
    <property type="match status" value="1"/>
</dbReference>
<evidence type="ECO:0000313" key="8">
    <source>
        <dbReference type="EMBL" id="EXY75889.1"/>
    </source>
</evidence>
<feature type="domain" description="Bacterial alpha-L-rhamnosidase N-terminal" evidence="5">
    <location>
        <begin position="167"/>
        <end position="336"/>
    </location>
</feature>
<evidence type="ECO:0000259" key="7">
    <source>
        <dbReference type="Pfam" id="PF17390"/>
    </source>
</evidence>
<dbReference type="GO" id="GO:0005975">
    <property type="term" value="P:carbohydrate metabolic process"/>
    <property type="evidence" value="ECO:0007669"/>
    <property type="project" value="InterPro"/>
</dbReference>
<dbReference type="Pfam" id="PF25788">
    <property type="entry name" value="Ig_Rha78A_N"/>
    <property type="match status" value="1"/>
</dbReference>
<organism evidence="8 9">
    <name type="scientific">Bacteroides fragilis str. 3988T(B)14</name>
    <dbReference type="NCBI Taxonomy" id="1339315"/>
    <lineage>
        <taxon>Bacteria</taxon>
        <taxon>Pseudomonadati</taxon>
        <taxon>Bacteroidota</taxon>
        <taxon>Bacteroidia</taxon>
        <taxon>Bacteroidales</taxon>
        <taxon>Bacteroidaceae</taxon>
        <taxon>Bacteroides</taxon>
    </lineage>
</organism>
<proteinExistence type="predicted"/>
<dbReference type="EMBL" id="JGCY01000221">
    <property type="protein sequence ID" value="EXY75889.1"/>
    <property type="molecule type" value="Genomic_DNA"/>
</dbReference>
<dbReference type="AlphaFoldDB" id="A0A015SUN1"/>
<accession>A0A015SUN1</accession>
<dbReference type="Gene3D" id="2.60.40.10">
    <property type="entry name" value="Immunoglobulins"/>
    <property type="match status" value="1"/>
</dbReference>
<feature type="domain" description="Alpha-L-rhamnosidase six-hairpin glycosidase" evidence="6">
    <location>
        <begin position="463"/>
        <end position="792"/>
    </location>
</feature>
<dbReference type="EC" id="3.2.1.40" evidence="2"/>
<dbReference type="PANTHER" id="PTHR33307">
    <property type="entry name" value="ALPHA-RHAMNOSIDASE (EUROFUNG)"/>
    <property type="match status" value="1"/>
</dbReference>
<evidence type="ECO:0000259" key="6">
    <source>
        <dbReference type="Pfam" id="PF17389"/>
    </source>
</evidence>
<evidence type="ECO:0000256" key="1">
    <source>
        <dbReference type="ARBA" id="ARBA00001445"/>
    </source>
</evidence>
<comment type="catalytic activity">
    <reaction evidence="1">
        <text>Hydrolysis of terminal non-reducing alpha-L-rhamnose residues in alpha-L-rhamnosides.</text>
        <dbReference type="EC" id="3.2.1.40"/>
    </reaction>
</comment>
<dbReference type="GO" id="GO:0030596">
    <property type="term" value="F:alpha-L-rhamnosidase activity"/>
    <property type="evidence" value="ECO:0007669"/>
    <property type="project" value="UniProtKB-EC"/>
</dbReference>
<dbReference type="InterPro" id="IPR013783">
    <property type="entry name" value="Ig-like_fold"/>
</dbReference>
<name>A0A015SUN1_BACFG</name>
<dbReference type="Proteomes" id="UP000020529">
    <property type="component" value="Unassembled WGS sequence"/>
</dbReference>
<evidence type="ECO:0000313" key="9">
    <source>
        <dbReference type="Proteomes" id="UP000020529"/>
    </source>
</evidence>
<protein>
    <recommendedName>
        <fullName evidence="2">alpha-L-rhamnosidase</fullName>
        <ecNumber evidence="2">3.2.1.40</ecNumber>
    </recommendedName>
</protein>
<dbReference type="InterPro" id="IPR016007">
    <property type="entry name" value="Alpha_rhamnosid"/>
</dbReference>
<dbReference type="Gene3D" id="1.50.10.10">
    <property type="match status" value="1"/>
</dbReference>
<comment type="caution">
    <text evidence="8">The sequence shown here is derived from an EMBL/GenBank/DDBJ whole genome shotgun (WGS) entry which is preliminary data.</text>
</comment>
<sequence>MKIGYLKPGILLLVLLFSFRQDLFAKKRITSLKCEYIETPLGLDVQRPRLMWKVDTSDVPSRQTAYRILVSSTPELLRQGEADIWDSGKQKSDEQLVSYAGSTLRPHTRYWWRVEVWLNNKKVVSEPVWFETGKFSATDWEASWITDGYDKDYEPSPMFRKVFDVSKEVASARCYISGLGYYRLSFNGKAVNDHALDPGFTDYSKRVLYLTYDISGLLRHGKNCIGVQLGNGWFNEQTPAVWYFHEAPWRKRPQMIAEIHLCYTDGSKDIITTDTSWKTSTGPLLFDNLYVGSFYDARLEQKGWDTELFDDVSWQHAKLTAAPAPLIEAQKMPSITTADTLSVVSVNCISDTCYVFDMGINTAGVPRLEIKGERGTRIRLRHSEMLQKDGNIDQRNIDMHLRPRNKREIIQTDEYILKGEGVETFIPPFTYHGFRYIELTSDRPLTVADVKLQTLRMHSDVAEVGSFKCSDQLLNTIFNICRNSYLSNLFGIPTDCPTREKNGWMADGFMVQEAGMFNYDSRNVYAKWVKDMIDTQEANGNVAGIAPTSRRWDSNWAGPLWDAAIFIVPSYLYRYTGDIETMRQVYPAAERYLKYIETTEDERGLINHGLGDWLFYKAETPVDFMATGFVYWDNLMMAQMAELTGRVEDRQKYLAKAEELKKRINDHFFDPQTVSYANKTQLSYALPLYLHIVPEAYRERLAENLHKIIAANDYSLDFGFIGSVMVPDVLAETGYAETAYRMLTKTTLPSWGYWIKETGATSLYETWDVTRRIGDASLNHPSMGAVSAWMYKYPAGIRLSPDAPAFKKILIQPCFLSDLDFVEASHESMYGTIRVDWRREEGKIRLHLVLPSTAMATVVLPGQKPKVVKGGEHIFVIPE</sequence>
<dbReference type="PANTHER" id="PTHR33307:SF6">
    <property type="entry name" value="ALPHA-RHAMNOSIDASE (EUROFUNG)-RELATED"/>
    <property type="match status" value="1"/>
</dbReference>
<dbReference type="Pfam" id="PF17389">
    <property type="entry name" value="Bac_rhamnosid6H"/>
    <property type="match status" value="1"/>
</dbReference>